<dbReference type="EMBL" id="VIIS01000808">
    <property type="protein sequence ID" value="KAF0304838.1"/>
    <property type="molecule type" value="Genomic_DNA"/>
</dbReference>
<feature type="compositionally biased region" description="Polar residues" evidence="1">
    <location>
        <begin position="423"/>
        <end position="441"/>
    </location>
</feature>
<feature type="region of interest" description="Disordered" evidence="1">
    <location>
        <begin position="278"/>
        <end position="361"/>
    </location>
</feature>
<organism evidence="2 3">
    <name type="scientific">Amphibalanus amphitrite</name>
    <name type="common">Striped barnacle</name>
    <name type="synonym">Balanus amphitrite</name>
    <dbReference type="NCBI Taxonomy" id="1232801"/>
    <lineage>
        <taxon>Eukaryota</taxon>
        <taxon>Metazoa</taxon>
        <taxon>Ecdysozoa</taxon>
        <taxon>Arthropoda</taxon>
        <taxon>Crustacea</taxon>
        <taxon>Multicrustacea</taxon>
        <taxon>Cirripedia</taxon>
        <taxon>Thoracica</taxon>
        <taxon>Thoracicalcarea</taxon>
        <taxon>Balanomorpha</taxon>
        <taxon>Balanoidea</taxon>
        <taxon>Balanidae</taxon>
        <taxon>Amphibalaninae</taxon>
        <taxon>Amphibalanus</taxon>
    </lineage>
</organism>
<proteinExistence type="predicted"/>
<comment type="caution">
    <text evidence="2">The sequence shown here is derived from an EMBL/GenBank/DDBJ whole genome shotgun (WGS) entry which is preliminary data.</text>
</comment>
<name>A0A6A4WRU8_AMPAM</name>
<keyword evidence="3" id="KW-1185">Reference proteome</keyword>
<evidence type="ECO:0000256" key="1">
    <source>
        <dbReference type="SAM" id="MobiDB-lite"/>
    </source>
</evidence>
<dbReference type="OrthoDB" id="5847285at2759"/>
<feature type="compositionally biased region" description="Low complexity" evidence="1">
    <location>
        <begin position="467"/>
        <end position="486"/>
    </location>
</feature>
<dbReference type="Proteomes" id="UP000440578">
    <property type="component" value="Unassembled WGS sequence"/>
</dbReference>
<accession>A0A6A4WRU8</accession>
<feature type="region of interest" description="Disordered" evidence="1">
    <location>
        <begin position="467"/>
        <end position="517"/>
    </location>
</feature>
<reference evidence="2 3" key="1">
    <citation type="submission" date="2019-07" db="EMBL/GenBank/DDBJ databases">
        <title>Draft genome assembly of a fouling barnacle, Amphibalanus amphitrite (Darwin, 1854): The first reference genome for Thecostraca.</title>
        <authorList>
            <person name="Kim W."/>
        </authorList>
    </citation>
    <scope>NUCLEOTIDE SEQUENCE [LARGE SCALE GENOMIC DNA]</scope>
    <source>
        <strain evidence="2">SNU_AA5</strain>
        <tissue evidence="2">Soma without cirri and trophi</tissue>
    </source>
</reference>
<feature type="region of interest" description="Disordered" evidence="1">
    <location>
        <begin position="95"/>
        <end position="145"/>
    </location>
</feature>
<feature type="compositionally biased region" description="Polar residues" evidence="1">
    <location>
        <begin position="129"/>
        <end position="139"/>
    </location>
</feature>
<protein>
    <submittedName>
        <fullName evidence="2">Uncharacterized protein</fullName>
    </submittedName>
</protein>
<feature type="compositionally biased region" description="Polar residues" evidence="1">
    <location>
        <begin position="213"/>
        <end position="226"/>
    </location>
</feature>
<evidence type="ECO:0000313" key="3">
    <source>
        <dbReference type="Proteomes" id="UP000440578"/>
    </source>
</evidence>
<evidence type="ECO:0000313" key="2">
    <source>
        <dbReference type="EMBL" id="KAF0304838.1"/>
    </source>
</evidence>
<gene>
    <name evidence="2" type="ORF">FJT64_023448</name>
</gene>
<feature type="region of interest" description="Disordered" evidence="1">
    <location>
        <begin position="213"/>
        <end position="244"/>
    </location>
</feature>
<feature type="compositionally biased region" description="Basic and acidic residues" evidence="1">
    <location>
        <begin position="501"/>
        <end position="510"/>
    </location>
</feature>
<feature type="compositionally biased region" description="Low complexity" evidence="1">
    <location>
        <begin position="442"/>
        <end position="451"/>
    </location>
</feature>
<feature type="region of interest" description="Disordered" evidence="1">
    <location>
        <begin position="409"/>
        <end position="451"/>
    </location>
</feature>
<dbReference type="AlphaFoldDB" id="A0A6A4WRU8"/>
<sequence>MAKITEMAAGPLALDSLWLDEATSQANSSGYGAAGPFGWEDAAGVDFAAEVESVSRLFPHLDGLPSELTGDGLLGVAEQSAVCGGTSVALGAAGTTSSLGSPADPQPSPGDQCLMSPSDALLASPDPSLGSSPLETSPSHAELRSVGDWKVATSSAPRSEIVHIQSDNAITDKITTLIDFVQPARAVSTKPPPAEEIFVSPSDLEMSTNKITDTSSAEYPTSSPVEVTSPAAHETASGSPEEALSPEIEFLASSVEEDEHTRMIDQALEDLKTLESMCGITSDPTPSASSSAGSPASVTNTATTPRLAPSSAAPTTPKPAATVTPIKEEPIDQDEDISIVEERPAPRRRRRRPPRVAVTPAASPATQIVIMLTSEQLAGIQRSGQIVLNAAALQPSLAAVEALTSGGKAPQKAQASGKAPQKAQASGKTRGKASQTVTKGQSGARSASVVRKVSSASSTITSASSTITSAASTSAASTNTSAASTSGTKAVKRPQVIVKQESAKRARIEGKSSVSSKGIFLIHS</sequence>
<feature type="compositionally biased region" description="Low complexity" evidence="1">
    <location>
        <begin position="281"/>
        <end position="325"/>
    </location>
</feature>